<dbReference type="EMBL" id="AJWZ01003444">
    <property type="protein sequence ID" value="EKC68229.1"/>
    <property type="molecule type" value="Genomic_DNA"/>
</dbReference>
<reference evidence="1" key="1">
    <citation type="journal article" date="2013" name="Environ. Microbiol.">
        <title>Microbiota from the distal guts of lean and obese adolescents exhibit partial functional redundancy besides clear differences in community structure.</title>
        <authorList>
            <person name="Ferrer M."/>
            <person name="Ruiz A."/>
            <person name="Lanza F."/>
            <person name="Haange S.B."/>
            <person name="Oberbach A."/>
            <person name="Till H."/>
            <person name="Bargiela R."/>
            <person name="Campoy C."/>
            <person name="Segura M.T."/>
            <person name="Richter M."/>
            <person name="von Bergen M."/>
            <person name="Seifert J."/>
            <person name="Suarez A."/>
        </authorList>
    </citation>
    <scope>NUCLEOTIDE SEQUENCE</scope>
</reference>
<protein>
    <submittedName>
        <fullName evidence="1">Uncharacterized protein</fullName>
    </submittedName>
</protein>
<dbReference type="AlphaFoldDB" id="K1TKW8"/>
<comment type="caution">
    <text evidence="1">The sequence shown here is derived from an EMBL/GenBank/DDBJ whole genome shotgun (WGS) entry which is preliminary data.</text>
</comment>
<accession>K1TKW8</accession>
<sequence length="45" mass="4962">MKAAAFVNGKQIGKVTHKQLYKNLISGKKYEIMPEPKGMKGDILG</sequence>
<name>K1TKW8_9ZZZZ</name>
<gene>
    <name evidence="1" type="ORF">OBE_05049</name>
</gene>
<evidence type="ECO:0000313" key="1">
    <source>
        <dbReference type="EMBL" id="EKC68229.1"/>
    </source>
</evidence>
<proteinExistence type="predicted"/>
<organism evidence="1">
    <name type="scientific">human gut metagenome</name>
    <dbReference type="NCBI Taxonomy" id="408170"/>
    <lineage>
        <taxon>unclassified sequences</taxon>
        <taxon>metagenomes</taxon>
        <taxon>organismal metagenomes</taxon>
    </lineage>
</organism>
<feature type="non-terminal residue" evidence="1">
    <location>
        <position position="45"/>
    </location>
</feature>